<dbReference type="EMBL" id="OU893347">
    <property type="protein sequence ID" value="CAG9786515.1"/>
    <property type="molecule type" value="Genomic_DNA"/>
</dbReference>
<gene>
    <name evidence="1" type="ORF">DIATSA_LOCUS4457</name>
</gene>
<organism evidence="1 2">
    <name type="scientific">Diatraea saccharalis</name>
    <name type="common">sugarcane borer</name>
    <dbReference type="NCBI Taxonomy" id="40085"/>
    <lineage>
        <taxon>Eukaryota</taxon>
        <taxon>Metazoa</taxon>
        <taxon>Ecdysozoa</taxon>
        <taxon>Arthropoda</taxon>
        <taxon>Hexapoda</taxon>
        <taxon>Insecta</taxon>
        <taxon>Pterygota</taxon>
        <taxon>Neoptera</taxon>
        <taxon>Endopterygota</taxon>
        <taxon>Lepidoptera</taxon>
        <taxon>Glossata</taxon>
        <taxon>Ditrysia</taxon>
        <taxon>Pyraloidea</taxon>
        <taxon>Crambidae</taxon>
        <taxon>Crambinae</taxon>
        <taxon>Diatraea</taxon>
    </lineage>
</organism>
<reference evidence="1" key="1">
    <citation type="submission" date="2021-12" db="EMBL/GenBank/DDBJ databases">
        <authorList>
            <person name="King R."/>
        </authorList>
    </citation>
    <scope>NUCLEOTIDE SEQUENCE</scope>
</reference>
<dbReference type="OrthoDB" id="7420449at2759"/>
<sequence>MLPGYAFQNLYDIENIAKWLSCNGEVWGMGPTAVFASAAALFLYNELEATVFVPGDHAHVSVLEKTLISPNMLLEMTTAGLLGGPEMMPLGTLTRFLRQQQPQIHITVCWFLSLCYADYVRKNYCTRFNMPYLEQWQTELHERAARGVRRTMEKVNSFVGNVHQRLRGYAPPAHHRTPDTHTIIVALGHILLTRVRARCRRDRRRWRSAGPTVPWSSASGHPAMRPQAKSFAYDSSTVQWAKCGESAVSTVPTALWAVGAAALSHRLLGALFRRFLFRRVPLWELILQIDMMPQTDEETEGKKLMQQWIVWMCGLVPLVVYLQTRPRPETPSLMIWITPSPWQRREMGPYGYYLNRPLTSLQSTMHVTNHRQALALRKAFSDTKIAMKEPPKKRRYSKSV</sequence>
<accession>A0A9N9QZK9</accession>
<keyword evidence="2" id="KW-1185">Reference proteome</keyword>
<name>A0A9N9QZK9_9NEOP</name>
<reference evidence="1" key="2">
    <citation type="submission" date="2022-10" db="EMBL/GenBank/DDBJ databases">
        <authorList>
            <consortium name="ENA_rothamsted_submissions"/>
            <consortium name="culmorum"/>
            <person name="King R."/>
        </authorList>
    </citation>
    <scope>NUCLEOTIDE SEQUENCE</scope>
</reference>
<dbReference type="Proteomes" id="UP001153714">
    <property type="component" value="Chromosome 16"/>
</dbReference>
<evidence type="ECO:0000313" key="2">
    <source>
        <dbReference type="Proteomes" id="UP001153714"/>
    </source>
</evidence>
<protein>
    <submittedName>
        <fullName evidence="1">Uncharacterized protein</fullName>
    </submittedName>
</protein>
<evidence type="ECO:0000313" key="1">
    <source>
        <dbReference type="EMBL" id="CAG9786515.1"/>
    </source>
</evidence>
<proteinExistence type="predicted"/>
<dbReference type="AlphaFoldDB" id="A0A9N9QZK9"/>